<keyword evidence="2" id="KW-0784">Thiamine biosynthesis</keyword>
<evidence type="ECO:0000256" key="1">
    <source>
        <dbReference type="ARBA" id="ARBA00004948"/>
    </source>
</evidence>
<dbReference type="PANTHER" id="PTHR20857:SF15">
    <property type="entry name" value="THIAMINE-PHOSPHATE SYNTHASE"/>
    <property type="match status" value="1"/>
</dbReference>
<dbReference type="Proteomes" id="UP000236594">
    <property type="component" value="Unassembled WGS sequence"/>
</dbReference>
<organism evidence="4 5">
    <name type="scientific">Chryseobacterium phosphatilyticum</name>
    <dbReference type="NCBI Taxonomy" id="475075"/>
    <lineage>
        <taxon>Bacteria</taxon>
        <taxon>Pseudomonadati</taxon>
        <taxon>Bacteroidota</taxon>
        <taxon>Flavobacteriia</taxon>
        <taxon>Flavobacteriales</taxon>
        <taxon>Weeksellaceae</taxon>
        <taxon>Chryseobacterium group</taxon>
        <taxon>Chryseobacterium</taxon>
    </lineage>
</organism>
<evidence type="ECO:0000313" key="5">
    <source>
        <dbReference type="Proteomes" id="UP000236594"/>
    </source>
</evidence>
<protein>
    <submittedName>
        <fullName evidence="4">Thiamine phosphate synthase</fullName>
    </submittedName>
</protein>
<keyword evidence="5" id="KW-1185">Reference proteome</keyword>
<dbReference type="InterPro" id="IPR013785">
    <property type="entry name" value="Aldolase_TIM"/>
</dbReference>
<dbReference type="Pfam" id="PF02581">
    <property type="entry name" value="TMP-TENI"/>
    <property type="match status" value="1"/>
</dbReference>
<dbReference type="SUPFAM" id="SSF51391">
    <property type="entry name" value="Thiamin phosphate synthase"/>
    <property type="match status" value="1"/>
</dbReference>
<dbReference type="GO" id="GO:0009228">
    <property type="term" value="P:thiamine biosynthetic process"/>
    <property type="evidence" value="ECO:0007669"/>
    <property type="project" value="UniProtKB-KW"/>
</dbReference>
<comment type="caution">
    <text evidence="4">The sequence shown here is derived from an EMBL/GenBank/DDBJ whole genome shotgun (WGS) entry which is preliminary data.</text>
</comment>
<dbReference type="OrthoDB" id="194683at2"/>
<evidence type="ECO:0000256" key="2">
    <source>
        <dbReference type="ARBA" id="ARBA00022977"/>
    </source>
</evidence>
<dbReference type="PANTHER" id="PTHR20857">
    <property type="entry name" value="THIAMINE-PHOSPHATE PYROPHOSPHORYLASE"/>
    <property type="match status" value="1"/>
</dbReference>
<dbReference type="InterPro" id="IPR022998">
    <property type="entry name" value="ThiamineP_synth_TenI"/>
</dbReference>
<evidence type="ECO:0000313" key="4">
    <source>
        <dbReference type="EMBL" id="PWN66931.1"/>
    </source>
</evidence>
<dbReference type="EMBL" id="PPED02000005">
    <property type="protein sequence ID" value="PWN66931.1"/>
    <property type="molecule type" value="Genomic_DNA"/>
</dbReference>
<dbReference type="Gene3D" id="3.20.20.70">
    <property type="entry name" value="Aldolase class I"/>
    <property type="match status" value="1"/>
</dbReference>
<name>A0A316WZM0_9FLAO</name>
<accession>A0A316WZM0</accession>
<sequence length="195" mass="22744">MILVITPELSVVNETGIINELFREGLDLLHIRKPGIRRNEMIEYIKEIDESFYPKLVVHQHYDLGEDFRISRFHFREADRQENIHRSFINENRISTSVHNITTFNNLGEEWEYVFISPFFPSISKKGYGEDSTVIEEMKRRDNPNVKIIALGGIHQQNMQKALDTGVDGVALLGSVWEADQPIEVFKRCRRIISQ</sequence>
<feature type="domain" description="Thiamine phosphate synthase/TenI" evidence="3">
    <location>
        <begin position="5"/>
        <end position="174"/>
    </location>
</feature>
<dbReference type="GO" id="GO:0004789">
    <property type="term" value="F:thiamine-phosphate diphosphorylase activity"/>
    <property type="evidence" value="ECO:0007669"/>
    <property type="project" value="TreeGrafter"/>
</dbReference>
<dbReference type="GO" id="GO:0005737">
    <property type="term" value="C:cytoplasm"/>
    <property type="evidence" value="ECO:0007669"/>
    <property type="project" value="TreeGrafter"/>
</dbReference>
<reference evidence="4 5" key="1">
    <citation type="submission" date="2018-04" db="EMBL/GenBank/DDBJ databases">
        <title>Draft Genome Sequence of Phosphate-Solubilizing Chryseobacterium sp. ISE14 that is a Biocontrol and Plant Growth-Promoting Rhizobacterium Isolated from Cucumber.</title>
        <authorList>
            <person name="Jeong J.-J."/>
            <person name="Sang M.K."/>
            <person name="Choi I.-G."/>
            <person name="Kim K.D."/>
        </authorList>
    </citation>
    <scope>NUCLEOTIDE SEQUENCE [LARGE SCALE GENOMIC DNA]</scope>
    <source>
        <strain evidence="4 5">ISE14</strain>
    </source>
</reference>
<dbReference type="AlphaFoldDB" id="A0A316WZM0"/>
<dbReference type="InterPro" id="IPR036206">
    <property type="entry name" value="ThiamineP_synth_sf"/>
</dbReference>
<dbReference type="RefSeq" id="WP_103246507.1">
    <property type="nucleotide sequence ID" value="NZ_PPED02000005.1"/>
</dbReference>
<proteinExistence type="predicted"/>
<evidence type="ECO:0000259" key="3">
    <source>
        <dbReference type="Pfam" id="PF02581"/>
    </source>
</evidence>
<comment type="pathway">
    <text evidence="1">Cofactor biosynthesis; thiamine diphosphate biosynthesis.</text>
</comment>
<gene>
    <name evidence="4" type="ORF">C1631_019630</name>
</gene>
<dbReference type="CDD" id="cd00564">
    <property type="entry name" value="TMP_TenI"/>
    <property type="match status" value="1"/>
</dbReference>